<dbReference type="GO" id="GO:0004128">
    <property type="term" value="F:cytochrome-b5 reductase activity, acting on NAD(P)H"/>
    <property type="evidence" value="ECO:0007669"/>
    <property type="project" value="TreeGrafter"/>
</dbReference>
<organism evidence="7">
    <name type="scientific">Trieres chinensis</name>
    <name type="common">Marine centric diatom</name>
    <name type="synonym">Odontella sinensis</name>
    <dbReference type="NCBI Taxonomy" id="1514140"/>
    <lineage>
        <taxon>Eukaryota</taxon>
        <taxon>Sar</taxon>
        <taxon>Stramenopiles</taxon>
        <taxon>Ochrophyta</taxon>
        <taxon>Bacillariophyta</taxon>
        <taxon>Mediophyceae</taxon>
        <taxon>Biddulphiophycidae</taxon>
        <taxon>Eupodiscales</taxon>
        <taxon>Parodontellaceae</taxon>
        <taxon>Trieres</taxon>
    </lineage>
</organism>
<feature type="compositionally biased region" description="Low complexity" evidence="5">
    <location>
        <begin position="20"/>
        <end position="35"/>
    </location>
</feature>
<keyword evidence="3 4" id="KW-0408">Iron</keyword>
<keyword evidence="2 4" id="KW-0479">Metal-binding</keyword>
<dbReference type="GO" id="GO:0005737">
    <property type="term" value="C:cytoplasm"/>
    <property type="evidence" value="ECO:0007669"/>
    <property type="project" value="TreeGrafter"/>
</dbReference>
<feature type="domain" description="Cytochrome b5 heme-binding" evidence="6">
    <location>
        <begin position="69"/>
        <end position="145"/>
    </location>
</feature>
<dbReference type="SMART" id="SM01117">
    <property type="entry name" value="Cyt-b5"/>
    <property type="match status" value="1"/>
</dbReference>
<dbReference type="InterPro" id="IPR036400">
    <property type="entry name" value="Cyt_B5-like_heme/steroid_sf"/>
</dbReference>
<reference evidence="7" key="1">
    <citation type="submission" date="2021-01" db="EMBL/GenBank/DDBJ databases">
        <authorList>
            <person name="Corre E."/>
            <person name="Pelletier E."/>
            <person name="Niang G."/>
            <person name="Scheremetjew M."/>
            <person name="Finn R."/>
            <person name="Kale V."/>
            <person name="Holt S."/>
            <person name="Cochrane G."/>
            <person name="Meng A."/>
            <person name="Brown T."/>
            <person name="Cohen L."/>
        </authorList>
    </citation>
    <scope>NUCLEOTIDE SEQUENCE</scope>
    <source>
        <strain evidence="7">Grunow 1884</strain>
    </source>
</reference>
<dbReference type="PROSITE" id="PS00191">
    <property type="entry name" value="CYTOCHROME_B5_1"/>
    <property type="match status" value="1"/>
</dbReference>
<name>A0A7S1ZJY9_TRICV</name>
<dbReference type="InterPro" id="IPR001199">
    <property type="entry name" value="Cyt_B5-like_heme/steroid-bd"/>
</dbReference>
<evidence type="ECO:0000256" key="2">
    <source>
        <dbReference type="ARBA" id="ARBA00022723"/>
    </source>
</evidence>
<evidence type="ECO:0000259" key="6">
    <source>
        <dbReference type="PROSITE" id="PS50255"/>
    </source>
</evidence>
<sequence>MSEFRPMNDSTMPPPKAAARRPQASSKASKPAAAVSRRKVGVRKGFGLYDWTVLLRHARDLAQRKGAPLRPITREEIKEHSSEHDAWISLNGKVYNITPYLAYHPGGINIMKPCLGRDATALFNKYHRWVNVDGLVGALLLGTLDETKRAPPTTGDGDDDDGFATPAPRPPKGGEGSLLPSVEGSDDGDDEGDDLNPWEK</sequence>
<feature type="region of interest" description="Disordered" evidence="5">
    <location>
        <begin position="147"/>
        <end position="200"/>
    </location>
</feature>
<dbReference type="GO" id="GO:0046872">
    <property type="term" value="F:metal ion binding"/>
    <property type="evidence" value="ECO:0007669"/>
    <property type="project" value="UniProtKB-UniRule"/>
</dbReference>
<evidence type="ECO:0000313" key="7">
    <source>
        <dbReference type="EMBL" id="CAD9341489.1"/>
    </source>
</evidence>
<dbReference type="InterPro" id="IPR051872">
    <property type="entry name" value="Cytochrome_b5/Flavoprotein_Rdt"/>
</dbReference>
<protein>
    <recommendedName>
        <fullName evidence="6">Cytochrome b5 heme-binding domain-containing protein</fullName>
    </recommendedName>
</protein>
<evidence type="ECO:0000256" key="3">
    <source>
        <dbReference type="ARBA" id="ARBA00023004"/>
    </source>
</evidence>
<dbReference type="PANTHER" id="PTHR46237:SF1">
    <property type="entry name" value="CYTOCHROME B5 REDUCTASE 4"/>
    <property type="match status" value="1"/>
</dbReference>
<dbReference type="SUPFAM" id="SSF55856">
    <property type="entry name" value="Cytochrome b5-like heme/steroid binding domain"/>
    <property type="match status" value="1"/>
</dbReference>
<gene>
    <name evidence="7" type="ORF">OSIN01602_LOCUS11178</name>
</gene>
<evidence type="ECO:0000256" key="4">
    <source>
        <dbReference type="RuleBase" id="RU362121"/>
    </source>
</evidence>
<accession>A0A7S1ZJY9</accession>
<evidence type="ECO:0000256" key="5">
    <source>
        <dbReference type="SAM" id="MobiDB-lite"/>
    </source>
</evidence>
<dbReference type="Pfam" id="PF00173">
    <property type="entry name" value="Cyt-b5"/>
    <property type="match status" value="1"/>
</dbReference>
<dbReference type="PANTHER" id="PTHR46237">
    <property type="entry name" value="CYTOCHROME B5 REDUCTASE 4 FAMILY MEMBER"/>
    <property type="match status" value="1"/>
</dbReference>
<dbReference type="Gene3D" id="3.10.120.10">
    <property type="entry name" value="Cytochrome b5-like heme/steroid binding domain"/>
    <property type="match status" value="1"/>
</dbReference>
<dbReference type="InterPro" id="IPR018506">
    <property type="entry name" value="Cyt_B5_heme-BS"/>
</dbReference>
<evidence type="ECO:0000256" key="1">
    <source>
        <dbReference type="ARBA" id="ARBA00022617"/>
    </source>
</evidence>
<proteinExistence type="inferred from homology"/>
<dbReference type="PROSITE" id="PS50255">
    <property type="entry name" value="CYTOCHROME_B5_2"/>
    <property type="match status" value="1"/>
</dbReference>
<comment type="similarity">
    <text evidence="4">Belongs to the cytochrome b5 family.</text>
</comment>
<dbReference type="AlphaFoldDB" id="A0A7S1ZJY9"/>
<keyword evidence="1 4" id="KW-0349">Heme</keyword>
<dbReference type="EMBL" id="HBGO01019449">
    <property type="protein sequence ID" value="CAD9341489.1"/>
    <property type="molecule type" value="Transcribed_RNA"/>
</dbReference>
<dbReference type="GO" id="GO:0020037">
    <property type="term" value="F:heme binding"/>
    <property type="evidence" value="ECO:0007669"/>
    <property type="project" value="UniProtKB-UniRule"/>
</dbReference>
<feature type="region of interest" description="Disordered" evidence="5">
    <location>
        <begin position="1"/>
        <end position="36"/>
    </location>
</feature>
<feature type="compositionally biased region" description="Acidic residues" evidence="5">
    <location>
        <begin position="184"/>
        <end position="200"/>
    </location>
</feature>